<evidence type="ECO:0000313" key="3">
    <source>
        <dbReference type="Proteomes" id="UP000016922"/>
    </source>
</evidence>
<dbReference type="AlphaFoldDB" id="S3DE70"/>
<dbReference type="eggNOG" id="ENOG502RVCI">
    <property type="taxonomic scope" value="Eukaryota"/>
</dbReference>
<dbReference type="InterPro" id="IPR010730">
    <property type="entry name" value="HET"/>
</dbReference>
<name>S3DE70_GLAL2</name>
<organism evidence="2 3">
    <name type="scientific">Glarea lozoyensis (strain ATCC 20868 / MF5171)</name>
    <dbReference type="NCBI Taxonomy" id="1116229"/>
    <lineage>
        <taxon>Eukaryota</taxon>
        <taxon>Fungi</taxon>
        <taxon>Dikarya</taxon>
        <taxon>Ascomycota</taxon>
        <taxon>Pezizomycotina</taxon>
        <taxon>Leotiomycetes</taxon>
        <taxon>Helotiales</taxon>
        <taxon>Helotiaceae</taxon>
        <taxon>Glarea</taxon>
    </lineage>
</organism>
<dbReference type="PANTHER" id="PTHR33112:SF16">
    <property type="entry name" value="HETEROKARYON INCOMPATIBILITY DOMAIN-CONTAINING PROTEIN"/>
    <property type="match status" value="1"/>
</dbReference>
<dbReference type="STRING" id="1116229.S3DE70"/>
<dbReference type="Proteomes" id="UP000016922">
    <property type="component" value="Unassembled WGS sequence"/>
</dbReference>
<dbReference type="EMBL" id="KE145352">
    <property type="protein sequence ID" value="EPE36712.1"/>
    <property type="molecule type" value="Genomic_DNA"/>
</dbReference>
<dbReference type="OMA" id="NDANCNE"/>
<protein>
    <recommendedName>
        <fullName evidence="1">Heterokaryon incompatibility domain-containing protein</fullName>
    </recommendedName>
</protein>
<dbReference type="RefSeq" id="XP_008076027.1">
    <property type="nucleotide sequence ID" value="XM_008077836.1"/>
</dbReference>
<evidence type="ECO:0000313" key="2">
    <source>
        <dbReference type="EMBL" id="EPE36712.1"/>
    </source>
</evidence>
<keyword evidence="3" id="KW-1185">Reference proteome</keyword>
<dbReference type="Pfam" id="PF06985">
    <property type="entry name" value="HET"/>
    <property type="match status" value="1"/>
</dbReference>
<sequence length="659" mass="76039">MSACATCKDMTFNQNPWADIDDTEFIEQELMLIERCEDINYKTLLGVEGVNSESRDCSYCTVLRKVLERIRLRHAEEERIRLQHAQEADPKCWLSGLAYRCVREYGSKSSFVELRVLLTANPRWRRYYLLASPNTATDSCPWDLEIAPRIYGARRLDSAVKRIERWLNDCTSSHRRCHSFGALDLEESPILPSRVLDVWHGSKFVKLIETSEHQRGRYICLSHRWGSKSCPEFKTERSTLEAYKQGIEFTRLPKLFAEAVLVVRQLGINYLWIDSLCIVQDDSEDWNRESAEMGSIYRNGHLTIAAARSQHCGDSLFSPASAFETIHGSLGEEKPFSLLLNPYGKSFAPSSVHHPHQETVDELNPLSSRAWVFQERYLSRRIVYFREHELAWECQKEMCCECGFEESGVPDWEQFVKKEFSYAASSSDFWHKIVRIYTRLEMSHAEDRLKALLGFANEVQRVRNGRYIAGLWEDSLLQDLCWVCRDTDAPIRVKRLENVAPTWSWGSIEGQCSYKFGSELTPKCEVLAIVSPSRTPNQQTREFSGCITLRAPVLPFIPKVNPNNYMALPGVKVLCLESDESCAFKPDRDYSADERADLYCVHIADFPWWNNDANCNEVALVVKCVDSGRQLYERVGLYYKFSGKNAFNDKDRKFVVHLV</sequence>
<feature type="domain" description="Heterokaryon incompatibility" evidence="1">
    <location>
        <begin position="218"/>
        <end position="375"/>
    </location>
</feature>
<dbReference type="KEGG" id="glz:GLAREA_08875"/>
<gene>
    <name evidence="2" type="ORF">GLAREA_08875</name>
</gene>
<dbReference type="PANTHER" id="PTHR33112">
    <property type="entry name" value="DOMAIN PROTEIN, PUTATIVE-RELATED"/>
    <property type="match status" value="1"/>
</dbReference>
<reference evidence="2 3" key="1">
    <citation type="journal article" date="2013" name="BMC Genomics">
        <title>Genomics-driven discovery of the pneumocandin biosynthetic gene cluster in the fungus Glarea lozoyensis.</title>
        <authorList>
            <person name="Chen L."/>
            <person name="Yue Q."/>
            <person name="Zhang X."/>
            <person name="Xiang M."/>
            <person name="Wang C."/>
            <person name="Li S."/>
            <person name="Che Y."/>
            <person name="Ortiz-Lopez F.J."/>
            <person name="Bills G.F."/>
            <person name="Liu X."/>
            <person name="An Z."/>
        </authorList>
    </citation>
    <scope>NUCLEOTIDE SEQUENCE [LARGE SCALE GENOMIC DNA]</scope>
    <source>
        <strain evidence="3">ATCC 20868 / MF5171</strain>
    </source>
</reference>
<dbReference type="HOGENOM" id="CLU_002639_2_8_1"/>
<dbReference type="GeneID" id="19467923"/>
<dbReference type="OrthoDB" id="3562689at2759"/>
<accession>S3DE70</accession>
<proteinExistence type="predicted"/>
<evidence type="ECO:0000259" key="1">
    <source>
        <dbReference type="Pfam" id="PF06985"/>
    </source>
</evidence>